<gene>
    <name evidence="2" type="ORF">SAMN04489732_12951</name>
</gene>
<dbReference type="STRING" id="394193.SAMN04489732_12951"/>
<dbReference type="EMBL" id="FOEF01000029">
    <property type="protein sequence ID" value="SEP53626.1"/>
    <property type="molecule type" value="Genomic_DNA"/>
</dbReference>
<reference evidence="2 3" key="1">
    <citation type="submission" date="2016-10" db="EMBL/GenBank/DDBJ databases">
        <authorList>
            <person name="de Groot N.N."/>
        </authorList>
    </citation>
    <scope>NUCLEOTIDE SEQUENCE [LARGE SCALE GENOMIC DNA]</scope>
    <source>
        <strain evidence="2 3">DSM 44993</strain>
    </source>
</reference>
<evidence type="ECO:0000256" key="1">
    <source>
        <dbReference type="SAM" id="MobiDB-lite"/>
    </source>
</evidence>
<accession>A0A1H8YN92</accession>
<dbReference type="AlphaFoldDB" id="A0A1H8YN92"/>
<protein>
    <submittedName>
        <fullName evidence="2">Uncharacterized protein</fullName>
    </submittedName>
</protein>
<feature type="region of interest" description="Disordered" evidence="1">
    <location>
        <begin position="283"/>
        <end position="311"/>
    </location>
</feature>
<evidence type="ECO:0000313" key="2">
    <source>
        <dbReference type="EMBL" id="SEP53626.1"/>
    </source>
</evidence>
<evidence type="ECO:0000313" key="3">
    <source>
        <dbReference type="Proteomes" id="UP000198582"/>
    </source>
</evidence>
<feature type="region of interest" description="Disordered" evidence="1">
    <location>
        <begin position="86"/>
        <end position="105"/>
    </location>
</feature>
<keyword evidence="3" id="KW-1185">Reference proteome</keyword>
<name>A0A1H8YN92_9PSEU</name>
<organism evidence="2 3">
    <name type="scientific">Amycolatopsis saalfeldensis</name>
    <dbReference type="NCBI Taxonomy" id="394193"/>
    <lineage>
        <taxon>Bacteria</taxon>
        <taxon>Bacillati</taxon>
        <taxon>Actinomycetota</taxon>
        <taxon>Actinomycetes</taxon>
        <taxon>Pseudonocardiales</taxon>
        <taxon>Pseudonocardiaceae</taxon>
        <taxon>Amycolatopsis</taxon>
    </lineage>
</organism>
<dbReference type="Proteomes" id="UP000198582">
    <property type="component" value="Unassembled WGS sequence"/>
</dbReference>
<sequence>MPFVDQGEALRELMRAEQIRVSQWKAPRKREASKIENPTERAMLRAQQKKDFEEEVKAGRLITTRDTLIGPAVKAELDARGWTGPYDPVPPLGRGGGRRWGSTNIHGDKRHQISVRLDDDLHERLEAACFHETADLVNQLEAFYGNFGDSSHLPDARPGEEPTALAARYRDQLRSEIITTGDIMRAAIDRVIGVIPAVVNVTQDQYVALHVVLFAEKERARRWWRPRNKTMKRMTDPQERKRARDGHEAAFTAAVNAGELIVTMDGLLTAAVHAELESRGWTEKYKPLPPEAARTAGQNAPRPPDADQNEARDHQVRLRLAGPFGIHLERACYWESTKAGHTVTPADVLADAVALLAATGLSDT</sequence>
<proteinExistence type="predicted"/>